<dbReference type="RefSeq" id="WP_170054070.1">
    <property type="nucleotide sequence ID" value="NZ_JABBKX010000003.1"/>
</dbReference>
<evidence type="ECO:0000313" key="1">
    <source>
        <dbReference type="EMBL" id="NMJ41834.1"/>
    </source>
</evidence>
<proteinExistence type="predicted"/>
<comment type="caution">
    <text evidence="1">The sequence shown here is derived from an EMBL/GenBank/DDBJ whole genome shotgun (WGS) entry which is preliminary data.</text>
</comment>
<keyword evidence="2" id="KW-1185">Reference proteome</keyword>
<protein>
    <submittedName>
        <fullName evidence="1">Uncharacterized protein</fullName>
    </submittedName>
</protein>
<dbReference type="AlphaFoldDB" id="A0A848EBD6"/>
<organism evidence="1 2">
    <name type="scientific">Neoroseomonas marina</name>
    <dbReference type="NCBI Taxonomy" id="1232220"/>
    <lineage>
        <taxon>Bacteria</taxon>
        <taxon>Pseudomonadati</taxon>
        <taxon>Pseudomonadota</taxon>
        <taxon>Alphaproteobacteria</taxon>
        <taxon>Acetobacterales</taxon>
        <taxon>Acetobacteraceae</taxon>
        <taxon>Neoroseomonas</taxon>
    </lineage>
</organism>
<gene>
    <name evidence="1" type="ORF">GWK16_11320</name>
</gene>
<dbReference type="Proteomes" id="UP000548582">
    <property type="component" value="Unassembled WGS sequence"/>
</dbReference>
<sequence length="95" mass="10672">MWSLTETQRGWLRDINDLFAAPGLAVERVPVEGMKPWVTLTRDQVRDGLRSKGRFGDATGDAKLTGAERNALYKMLNTLKDKGKIGLTDQLVWLL</sequence>
<name>A0A848EBD6_9PROT</name>
<dbReference type="EMBL" id="JABBKX010000003">
    <property type="protein sequence ID" value="NMJ41834.1"/>
    <property type="molecule type" value="Genomic_DNA"/>
</dbReference>
<reference evidence="1 2" key="1">
    <citation type="submission" date="2020-03" db="EMBL/GenBank/DDBJ databases">
        <authorList>
            <person name="Sun Q."/>
        </authorList>
    </citation>
    <scope>NUCLEOTIDE SEQUENCE [LARGE SCALE GENOMIC DNA]</scope>
    <source>
        <strain evidence="1 2">JC162</strain>
    </source>
</reference>
<accession>A0A848EBD6</accession>
<evidence type="ECO:0000313" key="2">
    <source>
        <dbReference type="Proteomes" id="UP000548582"/>
    </source>
</evidence>